<dbReference type="GO" id="GO:0004523">
    <property type="term" value="F:RNA-DNA hybrid ribonuclease activity"/>
    <property type="evidence" value="ECO:0007669"/>
    <property type="project" value="InterPro"/>
</dbReference>
<dbReference type="InterPro" id="IPR044730">
    <property type="entry name" value="RNase_H-like_dom_plant"/>
</dbReference>
<dbReference type="InterPro" id="IPR036397">
    <property type="entry name" value="RNaseH_sf"/>
</dbReference>
<dbReference type="EMBL" id="JABFAB010000012">
    <property type="protein sequence ID" value="MBA0666333.1"/>
    <property type="molecule type" value="Genomic_DNA"/>
</dbReference>
<reference evidence="2 3" key="1">
    <citation type="journal article" date="2019" name="Genome Biol. Evol.">
        <title>Insights into the evolution of the New World diploid cottons (Gossypium, subgenus Houzingenia) based on genome sequencing.</title>
        <authorList>
            <person name="Grover C.E."/>
            <person name="Arick M.A. 2nd"/>
            <person name="Thrash A."/>
            <person name="Conover J.L."/>
            <person name="Sanders W.S."/>
            <person name="Peterson D.G."/>
            <person name="Frelichowski J.E."/>
            <person name="Scheffler J.A."/>
            <person name="Scheffler B.E."/>
            <person name="Wendel J.F."/>
        </authorList>
    </citation>
    <scope>NUCLEOTIDE SEQUENCE [LARGE SCALE GENOMIC DNA]</scope>
    <source>
        <strain evidence="2">57</strain>
        <tissue evidence="2">Leaf</tissue>
    </source>
</reference>
<dbReference type="CDD" id="cd06222">
    <property type="entry name" value="RNase_H_like"/>
    <property type="match status" value="1"/>
</dbReference>
<dbReference type="OrthoDB" id="994082at2759"/>
<feature type="domain" description="RNase H type-1" evidence="1">
    <location>
        <begin position="4"/>
        <end position="87"/>
    </location>
</feature>
<evidence type="ECO:0000259" key="1">
    <source>
        <dbReference type="Pfam" id="PF13456"/>
    </source>
</evidence>
<dbReference type="GO" id="GO:0003676">
    <property type="term" value="F:nucleic acid binding"/>
    <property type="evidence" value="ECO:0007669"/>
    <property type="project" value="InterPro"/>
</dbReference>
<protein>
    <recommendedName>
        <fullName evidence="1">RNase H type-1 domain-containing protein</fullName>
    </recommendedName>
</protein>
<dbReference type="Proteomes" id="UP000593573">
    <property type="component" value="Unassembled WGS sequence"/>
</dbReference>
<name>A0A7J8VUN7_9ROSI</name>
<dbReference type="InterPro" id="IPR052929">
    <property type="entry name" value="RNase_H-like_EbsB-rel"/>
</dbReference>
<evidence type="ECO:0000313" key="3">
    <source>
        <dbReference type="Proteomes" id="UP000593573"/>
    </source>
</evidence>
<dbReference type="PANTHER" id="PTHR47074:SF61">
    <property type="entry name" value="RNASE H TYPE-1 DOMAIN-CONTAINING PROTEIN"/>
    <property type="match status" value="1"/>
</dbReference>
<dbReference type="InterPro" id="IPR002156">
    <property type="entry name" value="RNaseH_domain"/>
</dbReference>
<accession>A0A7J8VUN7</accession>
<comment type="caution">
    <text evidence="2">The sequence shown here is derived from an EMBL/GenBank/DDBJ whole genome shotgun (WGS) entry which is preliminary data.</text>
</comment>
<keyword evidence="3" id="KW-1185">Reference proteome</keyword>
<dbReference type="AlphaFoldDB" id="A0A7J8VUN7"/>
<dbReference type="Pfam" id="PF13456">
    <property type="entry name" value="RVT_3"/>
    <property type="match status" value="1"/>
</dbReference>
<evidence type="ECO:0000313" key="2">
    <source>
        <dbReference type="EMBL" id="MBA0666333.1"/>
    </source>
</evidence>
<feature type="non-terminal residue" evidence="2">
    <location>
        <position position="1"/>
    </location>
</feature>
<sequence>NIPSSEVTEALAAIQAVRFAQEIGFHKVEVEGDPLVIFSKLRMQGLDRLKVSNYIWKAKHIVMGFESFKFQNIERGGNRVAHLLVKEGFILKRDVQWVDEGSTTIQEIVAIKESGLSRAT</sequence>
<dbReference type="Gene3D" id="3.30.420.10">
    <property type="entry name" value="Ribonuclease H-like superfamily/Ribonuclease H"/>
    <property type="match status" value="1"/>
</dbReference>
<organism evidence="2 3">
    <name type="scientific">Gossypium klotzschianum</name>
    <dbReference type="NCBI Taxonomy" id="34286"/>
    <lineage>
        <taxon>Eukaryota</taxon>
        <taxon>Viridiplantae</taxon>
        <taxon>Streptophyta</taxon>
        <taxon>Embryophyta</taxon>
        <taxon>Tracheophyta</taxon>
        <taxon>Spermatophyta</taxon>
        <taxon>Magnoliopsida</taxon>
        <taxon>eudicotyledons</taxon>
        <taxon>Gunneridae</taxon>
        <taxon>Pentapetalae</taxon>
        <taxon>rosids</taxon>
        <taxon>malvids</taxon>
        <taxon>Malvales</taxon>
        <taxon>Malvaceae</taxon>
        <taxon>Malvoideae</taxon>
        <taxon>Gossypium</taxon>
    </lineage>
</organism>
<dbReference type="PANTHER" id="PTHR47074">
    <property type="entry name" value="BNAC02G40300D PROTEIN"/>
    <property type="match status" value="1"/>
</dbReference>
<gene>
    <name evidence="2" type="ORF">Goklo_002755</name>
</gene>
<proteinExistence type="predicted"/>